<proteinExistence type="predicted"/>
<name>A0A330M7M6_9GAMM</name>
<dbReference type="AlphaFoldDB" id="A0A330M7M6"/>
<dbReference type="Pfam" id="PF01068">
    <property type="entry name" value="DNA_ligase_A_M"/>
    <property type="match status" value="1"/>
</dbReference>
<dbReference type="SUPFAM" id="SSF56091">
    <property type="entry name" value="DNA ligase/mRNA capping enzyme, catalytic domain"/>
    <property type="match status" value="1"/>
</dbReference>
<dbReference type="InterPro" id="IPR012340">
    <property type="entry name" value="NA-bd_OB-fold"/>
</dbReference>
<dbReference type="Gene3D" id="3.30.470.30">
    <property type="entry name" value="DNA ligase/mRNA capping enzyme"/>
    <property type="match status" value="1"/>
</dbReference>
<evidence type="ECO:0000256" key="4">
    <source>
        <dbReference type="ARBA" id="ARBA00022763"/>
    </source>
</evidence>
<feature type="domain" description="ATP-dependent DNA ligase family profile" evidence="7">
    <location>
        <begin position="83"/>
        <end position="203"/>
    </location>
</feature>
<dbReference type="Pfam" id="PF14743">
    <property type="entry name" value="DNA_ligase_OB_2"/>
    <property type="match status" value="1"/>
</dbReference>
<protein>
    <submittedName>
        <fullName evidence="9">DNA ligase</fullName>
        <ecNumber evidence="9">6.5.1.1</ecNumber>
    </submittedName>
</protein>
<gene>
    <name evidence="9" type="ORF">SHEWBE_3037</name>
</gene>
<organism evidence="9 10">
    <name type="scientific">Shewanella benthica</name>
    <dbReference type="NCBI Taxonomy" id="43661"/>
    <lineage>
        <taxon>Bacteria</taxon>
        <taxon>Pseudomonadati</taxon>
        <taxon>Pseudomonadota</taxon>
        <taxon>Gammaproteobacteria</taxon>
        <taxon>Alteromonadales</taxon>
        <taxon>Shewanellaceae</taxon>
        <taxon>Shewanella</taxon>
    </lineage>
</organism>
<evidence type="ECO:0000256" key="5">
    <source>
        <dbReference type="ARBA" id="ARBA00023204"/>
    </source>
</evidence>
<keyword evidence="2 9" id="KW-0436">Ligase</keyword>
<comment type="cofactor">
    <cofactor evidence="1">
        <name>a divalent metal cation</name>
        <dbReference type="ChEBI" id="CHEBI:60240"/>
    </cofactor>
</comment>
<dbReference type="OrthoDB" id="9782700at2"/>
<dbReference type="GO" id="GO:0006260">
    <property type="term" value="P:DNA replication"/>
    <property type="evidence" value="ECO:0007669"/>
    <property type="project" value="UniProtKB-KW"/>
</dbReference>
<evidence type="ECO:0000259" key="7">
    <source>
        <dbReference type="Pfam" id="PF01068"/>
    </source>
</evidence>
<dbReference type="KEGG" id="sbk:SHEWBE_3037"/>
<dbReference type="RefSeq" id="WP_112353036.1">
    <property type="nucleotide sequence ID" value="NZ_LS483452.1"/>
</dbReference>
<keyword evidence="4" id="KW-0227">DNA damage</keyword>
<dbReference type="InterPro" id="IPR029319">
    <property type="entry name" value="DNA_ligase_OB"/>
</dbReference>
<dbReference type="CDD" id="cd08041">
    <property type="entry name" value="OBF_kDNA_ligase_like"/>
    <property type="match status" value="1"/>
</dbReference>
<dbReference type="GO" id="GO:0005524">
    <property type="term" value="F:ATP binding"/>
    <property type="evidence" value="ECO:0007669"/>
    <property type="project" value="InterPro"/>
</dbReference>
<dbReference type="SUPFAM" id="SSF50249">
    <property type="entry name" value="Nucleic acid-binding proteins"/>
    <property type="match status" value="1"/>
</dbReference>
<evidence type="ECO:0000313" key="10">
    <source>
        <dbReference type="Proteomes" id="UP000250123"/>
    </source>
</evidence>
<dbReference type="CDD" id="cd07896">
    <property type="entry name" value="Adenylation_kDNA_ligase_like"/>
    <property type="match status" value="1"/>
</dbReference>
<dbReference type="GO" id="GO:0003910">
    <property type="term" value="F:DNA ligase (ATP) activity"/>
    <property type="evidence" value="ECO:0007669"/>
    <property type="project" value="UniProtKB-EC"/>
</dbReference>
<dbReference type="Gene3D" id="3.30.1490.70">
    <property type="match status" value="1"/>
</dbReference>
<accession>A0A330M7M6</accession>
<evidence type="ECO:0000256" key="6">
    <source>
        <dbReference type="ARBA" id="ARBA00034003"/>
    </source>
</evidence>
<evidence type="ECO:0000256" key="1">
    <source>
        <dbReference type="ARBA" id="ARBA00001968"/>
    </source>
</evidence>
<keyword evidence="3" id="KW-0235">DNA replication</keyword>
<dbReference type="GO" id="GO:0006310">
    <property type="term" value="P:DNA recombination"/>
    <property type="evidence" value="ECO:0007669"/>
    <property type="project" value="InterPro"/>
</dbReference>
<evidence type="ECO:0000256" key="2">
    <source>
        <dbReference type="ARBA" id="ARBA00022598"/>
    </source>
</evidence>
<dbReference type="InterPro" id="IPR012310">
    <property type="entry name" value="DNA_ligase_ATP-dep_cent"/>
</dbReference>
<dbReference type="Proteomes" id="UP000250123">
    <property type="component" value="Chromosome SHEWBE"/>
</dbReference>
<dbReference type="EMBL" id="LS483452">
    <property type="protein sequence ID" value="SQH77000.1"/>
    <property type="molecule type" value="Genomic_DNA"/>
</dbReference>
<evidence type="ECO:0000313" key="9">
    <source>
        <dbReference type="EMBL" id="SQH77000.1"/>
    </source>
</evidence>
<dbReference type="EC" id="6.5.1.1" evidence="9"/>
<sequence length="285" mass="32208">MYRRILTYSVLIYILCGTVISPPNSLSRPMPADLQLAVHTDMEGPVSGYLVSEKLDGVRGFWDGRQMSSRSGRLIAIPSWFVDGFPTYPLDGELWMGRGTFEQMSSLARRKEPIDAEWRKVKFMVFDLPSHPGSFVERYTTASKNLHVGSEYLTLIEQKRLDNQHQLDIWFSEVVASGGEGLMLHKVSSLYVAGRNPNLIKLKPYYDAEARVIAYQAGKGKLQGVMGALLVENQQGVRFKLGTGFSMKERRNPPEIGSTVTYQYSGFTQKGTPRFARFLRVRPIE</sequence>
<feature type="domain" description="DNA ligase OB-like" evidence="8">
    <location>
        <begin position="218"/>
        <end position="282"/>
    </location>
</feature>
<dbReference type="InterPro" id="IPR050326">
    <property type="entry name" value="NAD_dep_DNA_ligaseB"/>
</dbReference>
<dbReference type="PANTHER" id="PTHR47810">
    <property type="entry name" value="DNA LIGASE"/>
    <property type="match status" value="1"/>
</dbReference>
<comment type="catalytic activity">
    <reaction evidence="6">
        <text>ATP + (deoxyribonucleotide)n-3'-hydroxyl + 5'-phospho-(deoxyribonucleotide)m = (deoxyribonucleotide)n+m + AMP + diphosphate.</text>
        <dbReference type="EC" id="6.5.1.1"/>
    </reaction>
</comment>
<dbReference type="NCBIfam" id="NF006592">
    <property type="entry name" value="PRK09125.1"/>
    <property type="match status" value="1"/>
</dbReference>
<evidence type="ECO:0000256" key="3">
    <source>
        <dbReference type="ARBA" id="ARBA00022705"/>
    </source>
</evidence>
<reference evidence="10" key="1">
    <citation type="submission" date="2018-06" db="EMBL/GenBank/DDBJ databases">
        <authorList>
            <person name="Cea G.-C."/>
            <person name="William W."/>
        </authorList>
    </citation>
    <scope>NUCLEOTIDE SEQUENCE [LARGE SCALE GENOMIC DNA]</scope>
    <source>
        <strain evidence="10">DB21MT-2</strain>
    </source>
</reference>
<evidence type="ECO:0000259" key="8">
    <source>
        <dbReference type="Pfam" id="PF14743"/>
    </source>
</evidence>
<dbReference type="PANTHER" id="PTHR47810:SF1">
    <property type="entry name" value="DNA LIGASE B"/>
    <property type="match status" value="1"/>
</dbReference>
<dbReference type="GO" id="GO:0006281">
    <property type="term" value="P:DNA repair"/>
    <property type="evidence" value="ECO:0007669"/>
    <property type="project" value="UniProtKB-KW"/>
</dbReference>
<keyword evidence="5" id="KW-0234">DNA repair</keyword>
<dbReference type="Gene3D" id="2.40.50.140">
    <property type="entry name" value="Nucleic acid-binding proteins"/>
    <property type="match status" value="1"/>
</dbReference>